<proteinExistence type="inferred from homology"/>
<dbReference type="Gene3D" id="3.40.50.150">
    <property type="entry name" value="Vaccinia Virus protein VP39"/>
    <property type="match status" value="1"/>
</dbReference>
<evidence type="ECO:0000256" key="1">
    <source>
        <dbReference type="ARBA" id="ARBA00010633"/>
    </source>
</evidence>
<dbReference type="GO" id="GO:0016279">
    <property type="term" value="F:protein-lysine N-methyltransferase activity"/>
    <property type="evidence" value="ECO:0007669"/>
    <property type="project" value="InterPro"/>
</dbReference>
<dbReference type="InterPro" id="IPR026170">
    <property type="entry name" value="FAM173A/B"/>
</dbReference>
<evidence type="ECO:0000313" key="5">
    <source>
        <dbReference type="EMBL" id="CAD9343637.1"/>
    </source>
</evidence>
<evidence type="ECO:0008006" key="6">
    <source>
        <dbReference type="Google" id="ProtNLM"/>
    </source>
</evidence>
<protein>
    <recommendedName>
        <fullName evidence="6">Methyltransferase domain-containing protein</fullName>
    </recommendedName>
</protein>
<name>A0A7S2EMH4_TRICV</name>
<keyword evidence="2" id="KW-0489">Methyltransferase</keyword>
<dbReference type="SUPFAM" id="SSF53335">
    <property type="entry name" value="S-adenosyl-L-methionine-dependent methyltransferases"/>
    <property type="match status" value="1"/>
</dbReference>
<evidence type="ECO:0000256" key="2">
    <source>
        <dbReference type="ARBA" id="ARBA00022603"/>
    </source>
</evidence>
<accession>A0A7S2EMH4</accession>
<dbReference type="PANTHER" id="PTHR13610:SF9">
    <property type="entry name" value="FI06469P"/>
    <property type="match status" value="1"/>
</dbReference>
<dbReference type="GO" id="GO:0005739">
    <property type="term" value="C:mitochondrion"/>
    <property type="evidence" value="ECO:0007669"/>
    <property type="project" value="TreeGrafter"/>
</dbReference>
<dbReference type="PANTHER" id="PTHR13610">
    <property type="entry name" value="METHYLTRANSFERASE DOMAIN-CONTAINING PROTEIN"/>
    <property type="match status" value="1"/>
</dbReference>
<keyword evidence="3" id="KW-0808">Transferase</keyword>
<evidence type="ECO:0000256" key="3">
    <source>
        <dbReference type="ARBA" id="ARBA00022679"/>
    </source>
</evidence>
<reference evidence="5" key="1">
    <citation type="submission" date="2021-01" db="EMBL/GenBank/DDBJ databases">
        <authorList>
            <person name="Corre E."/>
            <person name="Pelletier E."/>
            <person name="Niang G."/>
            <person name="Scheremetjew M."/>
            <person name="Finn R."/>
            <person name="Kale V."/>
            <person name="Holt S."/>
            <person name="Cochrane G."/>
            <person name="Meng A."/>
            <person name="Brown T."/>
            <person name="Cohen L."/>
        </authorList>
    </citation>
    <scope>NUCLEOTIDE SEQUENCE</scope>
    <source>
        <strain evidence="5">Grunow 1884</strain>
    </source>
</reference>
<comment type="similarity">
    <text evidence="1">Belongs to the ANT/ATPSC lysine N-methyltransferase family.</text>
</comment>
<dbReference type="GO" id="GO:0032259">
    <property type="term" value="P:methylation"/>
    <property type="evidence" value="ECO:0007669"/>
    <property type="project" value="UniProtKB-KW"/>
</dbReference>
<evidence type="ECO:0000256" key="4">
    <source>
        <dbReference type="ARBA" id="ARBA00022691"/>
    </source>
</evidence>
<organism evidence="5">
    <name type="scientific">Trieres chinensis</name>
    <name type="common">Marine centric diatom</name>
    <name type="synonym">Odontella sinensis</name>
    <dbReference type="NCBI Taxonomy" id="1514140"/>
    <lineage>
        <taxon>Eukaryota</taxon>
        <taxon>Sar</taxon>
        <taxon>Stramenopiles</taxon>
        <taxon>Ochrophyta</taxon>
        <taxon>Bacillariophyta</taxon>
        <taxon>Mediophyceae</taxon>
        <taxon>Biddulphiophycidae</taxon>
        <taxon>Eupodiscales</taxon>
        <taxon>Parodontellaceae</taxon>
        <taxon>Trieres</taxon>
    </lineage>
</organism>
<dbReference type="EMBL" id="HBGO01021246">
    <property type="protein sequence ID" value="CAD9343637.1"/>
    <property type="molecule type" value="Transcribed_RNA"/>
</dbReference>
<dbReference type="AlphaFoldDB" id="A0A7S2EMH4"/>
<sequence>MGVVLSLPPVIRGRGAPYLPTFRRGLESMFRDVRMQPSIAKGLENGAHLSFVDLGSGDGRVVFRAAREKIFRKCIGFEINPVLHAWASCRRLIQAPKYWSTTQFGLCDLWKVDLGDIDCVAIYGLQPIMKDLGAKMQAEMKPGAIVVSNVFTIPGWKPAVSSAEGVHIYRVPECWE</sequence>
<dbReference type="InterPro" id="IPR029063">
    <property type="entry name" value="SAM-dependent_MTases_sf"/>
</dbReference>
<keyword evidence="4" id="KW-0949">S-adenosyl-L-methionine</keyword>
<dbReference type="GO" id="GO:1905706">
    <property type="term" value="P:regulation of mitochondrial ATP synthesis coupled proton transport"/>
    <property type="evidence" value="ECO:0007669"/>
    <property type="project" value="TreeGrafter"/>
</dbReference>
<gene>
    <name evidence="5" type="ORF">OSIN01602_LOCUS12194</name>
</gene>